<keyword evidence="3" id="KW-1185">Reference proteome</keyword>
<feature type="transmembrane region" description="Helical" evidence="1">
    <location>
        <begin position="107"/>
        <end position="126"/>
    </location>
</feature>
<evidence type="ECO:0000313" key="2">
    <source>
        <dbReference type="EMBL" id="MSS13496.1"/>
    </source>
</evidence>
<proteinExistence type="predicted"/>
<accession>A0A6L5X3F6</accession>
<feature type="transmembrane region" description="Helical" evidence="1">
    <location>
        <begin position="277"/>
        <end position="297"/>
    </location>
</feature>
<dbReference type="InterPro" id="IPR045723">
    <property type="entry name" value="DUF6077"/>
</dbReference>
<dbReference type="RefSeq" id="WP_154521436.1">
    <property type="nucleotide sequence ID" value="NZ_VULZ01000001.1"/>
</dbReference>
<dbReference type="Proteomes" id="UP000481852">
    <property type="component" value="Unassembled WGS sequence"/>
</dbReference>
<protein>
    <submittedName>
        <fullName evidence="2">Uncharacterized protein</fullName>
    </submittedName>
</protein>
<name>A0A6L5X3F6_9FIRM</name>
<evidence type="ECO:0000313" key="3">
    <source>
        <dbReference type="Proteomes" id="UP000481852"/>
    </source>
</evidence>
<comment type="caution">
    <text evidence="2">The sequence shown here is derived from an EMBL/GenBank/DDBJ whole genome shotgun (WGS) entry which is preliminary data.</text>
</comment>
<feature type="transmembrane region" description="Helical" evidence="1">
    <location>
        <begin position="68"/>
        <end position="87"/>
    </location>
</feature>
<dbReference type="EMBL" id="VULZ01000001">
    <property type="protein sequence ID" value="MSS13496.1"/>
    <property type="molecule type" value="Genomic_DNA"/>
</dbReference>
<feature type="transmembrane region" description="Helical" evidence="1">
    <location>
        <begin position="245"/>
        <end position="268"/>
    </location>
</feature>
<reference evidence="2 3" key="1">
    <citation type="submission" date="2019-08" db="EMBL/GenBank/DDBJ databases">
        <title>In-depth cultivation of the pig gut microbiome towards novel bacterial diversity and tailored functional studies.</title>
        <authorList>
            <person name="Wylensek D."/>
            <person name="Hitch T.C.A."/>
            <person name="Clavel T."/>
        </authorList>
    </citation>
    <scope>NUCLEOTIDE SEQUENCE [LARGE SCALE GENOMIC DNA]</scope>
    <source>
        <strain evidence="2 3">Oil+RF-744-WCA-WT-11</strain>
    </source>
</reference>
<keyword evidence="1" id="KW-0472">Membrane</keyword>
<gene>
    <name evidence="2" type="ORF">FYJ35_00255</name>
</gene>
<keyword evidence="1" id="KW-1133">Transmembrane helix</keyword>
<keyword evidence="1" id="KW-0812">Transmembrane</keyword>
<dbReference type="AlphaFoldDB" id="A0A6L5X3F6"/>
<feature type="transmembrane region" description="Helical" evidence="1">
    <location>
        <begin position="312"/>
        <end position="337"/>
    </location>
</feature>
<sequence>MRIALLAAIAAIVLCFLFLCTGSMIQKMRGKKDFSLSGALLLGYVVYFSLFEVICLACEVTLAPLSRLSVIMMTVGTALMLGGVVYCWRNWLFRVSSLKSRLRAHGWLLAVVIVLTLAVCFFALIYTDDSADSDFYVGMASTALYTNTIGRFDPTNGRLLKAINPRYAYALYPIHNAAVADLFHIPAIVAARSVMSVINALVSCLAYYKLGRILFVQKADSNLTLEETGRTGDQVYVLQTRKTDVFTILLLLLNLFSATIYMPGAFLFTRTFEGKHLIVNVVVPLAAAVCVAVYRGIPEDAGEQRYVFENLFFLLLAGVCFSASVSVPALMVAAALFPFSVYSKKWNMLLRLFLAELPFLVWAVLYILNSRRVFILAAYR</sequence>
<feature type="transmembrane region" description="Helical" evidence="1">
    <location>
        <begin position="37"/>
        <end position="62"/>
    </location>
</feature>
<feature type="transmembrane region" description="Helical" evidence="1">
    <location>
        <begin position="349"/>
        <end position="368"/>
    </location>
</feature>
<feature type="transmembrane region" description="Helical" evidence="1">
    <location>
        <begin position="6"/>
        <end position="25"/>
    </location>
</feature>
<dbReference type="Pfam" id="PF19554">
    <property type="entry name" value="DUF6077"/>
    <property type="match status" value="1"/>
</dbReference>
<organism evidence="2 3">
    <name type="scientific">Porcincola intestinalis</name>
    <dbReference type="NCBI Taxonomy" id="2606632"/>
    <lineage>
        <taxon>Bacteria</taxon>
        <taxon>Bacillati</taxon>
        <taxon>Bacillota</taxon>
        <taxon>Clostridia</taxon>
        <taxon>Lachnospirales</taxon>
        <taxon>Lachnospiraceae</taxon>
        <taxon>Porcincola</taxon>
    </lineage>
</organism>
<evidence type="ECO:0000256" key="1">
    <source>
        <dbReference type="SAM" id="Phobius"/>
    </source>
</evidence>